<dbReference type="Pfam" id="PF23584">
    <property type="entry name" value="DUF7136"/>
    <property type="match status" value="1"/>
</dbReference>
<feature type="compositionally biased region" description="Polar residues" evidence="1">
    <location>
        <begin position="297"/>
        <end position="310"/>
    </location>
</feature>
<evidence type="ECO:0000313" key="5">
    <source>
        <dbReference type="Proteomes" id="UP000184073"/>
    </source>
</evidence>
<feature type="compositionally biased region" description="Low complexity" evidence="1">
    <location>
        <begin position="262"/>
        <end position="289"/>
    </location>
</feature>
<organism evidence="4 5">
    <name type="scientific">Aspergillus versicolor CBS 583.65</name>
    <dbReference type="NCBI Taxonomy" id="1036611"/>
    <lineage>
        <taxon>Eukaryota</taxon>
        <taxon>Fungi</taxon>
        <taxon>Dikarya</taxon>
        <taxon>Ascomycota</taxon>
        <taxon>Pezizomycotina</taxon>
        <taxon>Eurotiomycetes</taxon>
        <taxon>Eurotiomycetidae</taxon>
        <taxon>Eurotiales</taxon>
        <taxon>Aspergillaceae</taxon>
        <taxon>Aspergillus</taxon>
        <taxon>Aspergillus subgen. Nidulantes</taxon>
    </lineage>
</organism>
<dbReference type="EMBL" id="KV878132">
    <property type="protein sequence ID" value="OJJ05003.1"/>
    <property type="molecule type" value="Genomic_DNA"/>
</dbReference>
<sequence>MALTLISIAALWLFHWMSLIQAEIEYPVTIEVDLIYPRPEAKARDEWLPIVFAIQNAEAAYFHGFTMSWILYPEGGGEFESIQTYTSSSFEKFHYGMLDSETAIVIGANSNTATVDPGRYNFTWEFSMVPCTVSGSLTTIESGTVVASDSFFVDIVSGNAGNVGDLEDWIDKCPKVAGQVTIAESVLSSCPVLAENDNGRSVRRQMCDTMLLDAEQRGCLHSYFSGISDDGNEYVQDNGTVSCKSGFDVLPIEWKDPGFEVSTTSSSSTRSSTSTTASSSTTTDIPTSTEGIDEASPTATESTDNGNGQSDVDESVSPIRRAGLTTLGGCMVVSFIFLGLV</sequence>
<keyword evidence="2" id="KW-0732">Signal</keyword>
<feature type="chain" id="PRO_5012137586" description="DUF7136 domain-containing protein" evidence="2">
    <location>
        <begin position="23"/>
        <end position="341"/>
    </location>
</feature>
<reference evidence="5" key="1">
    <citation type="journal article" date="2017" name="Genome Biol.">
        <title>Comparative genomics reveals high biological diversity and specific adaptations in the industrially and medically important fungal genus Aspergillus.</title>
        <authorList>
            <person name="de Vries R.P."/>
            <person name="Riley R."/>
            <person name="Wiebenga A."/>
            <person name="Aguilar-Osorio G."/>
            <person name="Amillis S."/>
            <person name="Uchima C.A."/>
            <person name="Anderluh G."/>
            <person name="Asadollahi M."/>
            <person name="Askin M."/>
            <person name="Barry K."/>
            <person name="Battaglia E."/>
            <person name="Bayram O."/>
            <person name="Benocci T."/>
            <person name="Braus-Stromeyer S.A."/>
            <person name="Caldana C."/>
            <person name="Canovas D."/>
            <person name="Cerqueira G.C."/>
            <person name="Chen F."/>
            <person name="Chen W."/>
            <person name="Choi C."/>
            <person name="Clum A."/>
            <person name="Dos Santos R.A."/>
            <person name="Damasio A.R."/>
            <person name="Diallinas G."/>
            <person name="Emri T."/>
            <person name="Fekete E."/>
            <person name="Flipphi M."/>
            <person name="Freyberg S."/>
            <person name="Gallo A."/>
            <person name="Gournas C."/>
            <person name="Habgood R."/>
            <person name="Hainaut M."/>
            <person name="Harispe M.L."/>
            <person name="Henrissat B."/>
            <person name="Hilden K.S."/>
            <person name="Hope R."/>
            <person name="Hossain A."/>
            <person name="Karabika E."/>
            <person name="Karaffa L."/>
            <person name="Karanyi Z."/>
            <person name="Krasevec N."/>
            <person name="Kuo A."/>
            <person name="Kusch H."/>
            <person name="LaButti K."/>
            <person name="Lagendijk E.L."/>
            <person name="Lapidus A."/>
            <person name="Levasseur A."/>
            <person name="Lindquist E."/>
            <person name="Lipzen A."/>
            <person name="Logrieco A.F."/>
            <person name="MacCabe A."/>
            <person name="Maekelae M.R."/>
            <person name="Malavazi I."/>
            <person name="Melin P."/>
            <person name="Meyer V."/>
            <person name="Mielnichuk N."/>
            <person name="Miskei M."/>
            <person name="Molnar A.P."/>
            <person name="Mule G."/>
            <person name="Ngan C.Y."/>
            <person name="Orejas M."/>
            <person name="Orosz E."/>
            <person name="Ouedraogo J.P."/>
            <person name="Overkamp K.M."/>
            <person name="Park H.-S."/>
            <person name="Perrone G."/>
            <person name="Piumi F."/>
            <person name="Punt P.J."/>
            <person name="Ram A.F."/>
            <person name="Ramon A."/>
            <person name="Rauscher S."/>
            <person name="Record E."/>
            <person name="Riano-Pachon D.M."/>
            <person name="Robert V."/>
            <person name="Roehrig J."/>
            <person name="Ruller R."/>
            <person name="Salamov A."/>
            <person name="Salih N.S."/>
            <person name="Samson R.A."/>
            <person name="Sandor E."/>
            <person name="Sanguinetti M."/>
            <person name="Schuetze T."/>
            <person name="Sepcic K."/>
            <person name="Shelest E."/>
            <person name="Sherlock G."/>
            <person name="Sophianopoulou V."/>
            <person name="Squina F.M."/>
            <person name="Sun H."/>
            <person name="Susca A."/>
            <person name="Todd R.B."/>
            <person name="Tsang A."/>
            <person name="Unkles S.E."/>
            <person name="van de Wiele N."/>
            <person name="van Rossen-Uffink D."/>
            <person name="Oliveira J.V."/>
            <person name="Vesth T.C."/>
            <person name="Visser J."/>
            <person name="Yu J.-H."/>
            <person name="Zhou M."/>
            <person name="Andersen M.R."/>
            <person name="Archer D.B."/>
            <person name="Baker S.E."/>
            <person name="Benoit I."/>
            <person name="Brakhage A.A."/>
            <person name="Braus G.H."/>
            <person name="Fischer R."/>
            <person name="Frisvad J.C."/>
            <person name="Goldman G.H."/>
            <person name="Houbraken J."/>
            <person name="Oakley B."/>
            <person name="Pocsi I."/>
            <person name="Scazzocchio C."/>
            <person name="Seiboth B."/>
            <person name="vanKuyk P.A."/>
            <person name="Wortman J."/>
            <person name="Dyer P.S."/>
            <person name="Grigoriev I.V."/>
        </authorList>
    </citation>
    <scope>NUCLEOTIDE SEQUENCE [LARGE SCALE GENOMIC DNA]</scope>
    <source>
        <strain evidence="5">CBS 583.65</strain>
    </source>
</reference>
<dbReference type="InterPro" id="IPR055560">
    <property type="entry name" value="DUF7136"/>
</dbReference>
<dbReference type="OrthoDB" id="4490227at2759"/>
<feature type="domain" description="DUF7136" evidence="3">
    <location>
        <begin position="27"/>
        <end position="178"/>
    </location>
</feature>
<keyword evidence="5" id="KW-1185">Reference proteome</keyword>
<evidence type="ECO:0000256" key="2">
    <source>
        <dbReference type="SAM" id="SignalP"/>
    </source>
</evidence>
<name>A0A1L9PU55_ASPVE</name>
<dbReference type="GeneID" id="63728581"/>
<accession>A0A1L9PU55</accession>
<gene>
    <name evidence="4" type="ORF">ASPVEDRAFT_44543</name>
</gene>
<evidence type="ECO:0000256" key="1">
    <source>
        <dbReference type="SAM" id="MobiDB-lite"/>
    </source>
</evidence>
<evidence type="ECO:0000259" key="3">
    <source>
        <dbReference type="Pfam" id="PF23584"/>
    </source>
</evidence>
<dbReference type="RefSeq" id="XP_040670765.1">
    <property type="nucleotide sequence ID" value="XM_040813070.1"/>
</dbReference>
<proteinExistence type="predicted"/>
<dbReference type="VEuPathDB" id="FungiDB:ASPVEDRAFT_44543"/>
<protein>
    <recommendedName>
        <fullName evidence="3">DUF7136 domain-containing protein</fullName>
    </recommendedName>
</protein>
<evidence type="ECO:0000313" key="4">
    <source>
        <dbReference type="EMBL" id="OJJ05003.1"/>
    </source>
</evidence>
<dbReference type="AlphaFoldDB" id="A0A1L9PU55"/>
<feature type="region of interest" description="Disordered" evidence="1">
    <location>
        <begin position="260"/>
        <end position="314"/>
    </location>
</feature>
<dbReference type="Proteomes" id="UP000184073">
    <property type="component" value="Unassembled WGS sequence"/>
</dbReference>
<feature type="signal peptide" evidence="2">
    <location>
        <begin position="1"/>
        <end position="22"/>
    </location>
</feature>